<dbReference type="PANTHER" id="PTHR43434">
    <property type="entry name" value="PHOSPHOGLYCOLATE PHOSPHATASE"/>
    <property type="match status" value="1"/>
</dbReference>
<dbReference type="SFLD" id="SFLDG01135">
    <property type="entry name" value="C1.5.6:_HAD__Beta-PGM__Phospha"/>
    <property type="match status" value="1"/>
</dbReference>
<dbReference type="Gene3D" id="1.10.150.240">
    <property type="entry name" value="Putative phosphatase, domain 2"/>
    <property type="match status" value="1"/>
</dbReference>
<comment type="function">
    <text evidence="10">Specifically catalyzes the dephosphorylation of 2-phosphoglycolate. Is involved in the dissimilation of the intracellular 2-phosphoglycolate formed during the DNA repair of 3'-phosphoglycolate ends, a major class of DNA lesions induced by oxidative stress.</text>
</comment>
<feature type="binding site" evidence="10">
    <location>
        <position position="178"/>
    </location>
    <ligand>
        <name>Mg(2+)</name>
        <dbReference type="ChEBI" id="CHEBI:18420"/>
    </ligand>
</feature>
<evidence type="ECO:0000256" key="10">
    <source>
        <dbReference type="HAMAP-Rule" id="MF_00495"/>
    </source>
</evidence>
<comment type="caution">
    <text evidence="11">The sequence shown here is derived from an EMBL/GenBank/DDBJ whole genome shotgun (WGS) entry which is preliminary data.</text>
</comment>
<dbReference type="NCBIfam" id="TIGR01509">
    <property type="entry name" value="HAD-SF-IA-v3"/>
    <property type="match status" value="1"/>
</dbReference>
<dbReference type="GO" id="GO:0046872">
    <property type="term" value="F:metal ion binding"/>
    <property type="evidence" value="ECO:0007669"/>
    <property type="project" value="UniProtKB-KW"/>
</dbReference>
<dbReference type="SFLD" id="SFLDS00003">
    <property type="entry name" value="Haloacid_Dehalogenase"/>
    <property type="match status" value="1"/>
</dbReference>
<protein>
    <recommendedName>
        <fullName evidence="5 10">Phosphoglycolate phosphatase</fullName>
        <shortName evidence="10">PGP</shortName>
        <shortName evidence="10">PGPase</shortName>
        <ecNumber evidence="5 10">3.1.3.18</ecNumber>
    </recommendedName>
</protein>
<evidence type="ECO:0000313" key="12">
    <source>
        <dbReference type="Proteomes" id="UP000280792"/>
    </source>
</evidence>
<comment type="pathway">
    <text evidence="3 10">Organic acid metabolism; glycolate biosynthesis; glycolate from 2-phosphoglycolate: step 1/1.</text>
</comment>
<accession>A0A3P3VLA9</accession>
<keyword evidence="12" id="KW-1185">Reference proteome</keyword>
<keyword evidence="9 10" id="KW-0119">Carbohydrate metabolism</keyword>
<dbReference type="FunFam" id="3.40.50.1000:FF:000022">
    <property type="entry name" value="Phosphoglycolate phosphatase"/>
    <property type="match status" value="1"/>
</dbReference>
<dbReference type="AlphaFoldDB" id="A0A3P3VLA9"/>
<evidence type="ECO:0000256" key="6">
    <source>
        <dbReference type="ARBA" id="ARBA00022723"/>
    </source>
</evidence>
<evidence type="ECO:0000256" key="7">
    <source>
        <dbReference type="ARBA" id="ARBA00022801"/>
    </source>
</evidence>
<dbReference type="SFLD" id="SFLDG01129">
    <property type="entry name" value="C1.5:_HAD__Beta-PGM__Phosphata"/>
    <property type="match status" value="1"/>
</dbReference>
<dbReference type="InterPro" id="IPR023214">
    <property type="entry name" value="HAD_sf"/>
</dbReference>
<dbReference type="NCBIfam" id="NF009695">
    <property type="entry name" value="PRK13222.1-2"/>
    <property type="match status" value="1"/>
</dbReference>
<dbReference type="PANTHER" id="PTHR43434:SF1">
    <property type="entry name" value="PHOSPHOGLYCOLATE PHOSPHATASE"/>
    <property type="match status" value="1"/>
</dbReference>
<evidence type="ECO:0000256" key="5">
    <source>
        <dbReference type="ARBA" id="ARBA00013078"/>
    </source>
</evidence>
<proteinExistence type="inferred from homology"/>
<dbReference type="Proteomes" id="UP000280792">
    <property type="component" value="Unassembled WGS sequence"/>
</dbReference>
<dbReference type="HAMAP" id="MF_00495">
    <property type="entry name" value="GPH_hydrolase_bact"/>
    <property type="match status" value="1"/>
</dbReference>
<evidence type="ECO:0000256" key="2">
    <source>
        <dbReference type="ARBA" id="ARBA00001946"/>
    </source>
</evidence>
<dbReference type="GO" id="GO:0005829">
    <property type="term" value="C:cytosol"/>
    <property type="evidence" value="ECO:0007669"/>
    <property type="project" value="TreeGrafter"/>
</dbReference>
<dbReference type="GO" id="GO:0005975">
    <property type="term" value="P:carbohydrate metabolic process"/>
    <property type="evidence" value="ECO:0007669"/>
    <property type="project" value="InterPro"/>
</dbReference>
<keyword evidence="8 10" id="KW-0460">Magnesium</keyword>
<evidence type="ECO:0000313" key="11">
    <source>
        <dbReference type="EMBL" id="RRJ83542.1"/>
    </source>
</evidence>
<dbReference type="InterPro" id="IPR037512">
    <property type="entry name" value="PGPase_prok"/>
</dbReference>
<dbReference type="PRINTS" id="PR00413">
    <property type="entry name" value="HADHALOGNASE"/>
</dbReference>
<keyword evidence="7 10" id="KW-0378">Hydrolase</keyword>
<organism evidence="11 12">
    <name type="scientific">Aestuariirhabdus litorea</name>
    <dbReference type="NCBI Taxonomy" id="2528527"/>
    <lineage>
        <taxon>Bacteria</taxon>
        <taxon>Pseudomonadati</taxon>
        <taxon>Pseudomonadota</taxon>
        <taxon>Gammaproteobacteria</taxon>
        <taxon>Oceanospirillales</taxon>
        <taxon>Aestuariirhabdaceae</taxon>
        <taxon>Aestuariirhabdus</taxon>
    </lineage>
</organism>
<evidence type="ECO:0000256" key="3">
    <source>
        <dbReference type="ARBA" id="ARBA00004818"/>
    </source>
</evidence>
<dbReference type="Pfam" id="PF00702">
    <property type="entry name" value="Hydrolase"/>
    <property type="match status" value="1"/>
</dbReference>
<dbReference type="NCBIfam" id="TIGR01449">
    <property type="entry name" value="PGP_bact"/>
    <property type="match status" value="1"/>
</dbReference>
<dbReference type="NCBIfam" id="TIGR01549">
    <property type="entry name" value="HAD-SF-IA-v1"/>
    <property type="match status" value="1"/>
</dbReference>
<comment type="similarity">
    <text evidence="4 10">Belongs to the HAD-like hydrolase superfamily. CbbY/CbbZ/Gph/YieH family.</text>
</comment>
<sequence length="222" mass="23421">MRSLFGGQLPAAVIYDLDGTLVDSVPDLHSAVERFQQQLGLPTASECEVRDWVGNGAARLVERALAASAGERAEALFPAAMEAFMVAYADTNGRRARLYEGVRPVLEALAAEGVPQALVTNKPLAFTHPLLEKLGIASYFSPVLGGDSLPAKKPDPAPLRAVAETLGVAPERCLMVGDSRNDLLAARAAGMPVACVSYGYNHGEPIAVSCPDLLVDSLLKLL</sequence>
<dbReference type="InterPro" id="IPR023198">
    <property type="entry name" value="PGP-like_dom2"/>
</dbReference>
<dbReference type="InterPro" id="IPR036412">
    <property type="entry name" value="HAD-like_sf"/>
</dbReference>
<comment type="catalytic activity">
    <reaction evidence="1 10">
        <text>2-phosphoglycolate + H2O = glycolate + phosphate</text>
        <dbReference type="Rhea" id="RHEA:14369"/>
        <dbReference type="ChEBI" id="CHEBI:15377"/>
        <dbReference type="ChEBI" id="CHEBI:29805"/>
        <dbReference type="ChEBI" id="CHEBI:43474"/>
        <dbReference type="ChEBI" id="CHEBI:58033"/>
        <dbReference type="EC" id="3.1.3.18"/>
    </reaction>
</comment>
<dbReference type="InterPro" id="IPR006439">
    <property type="entry name" value="HAD-SF_hydro_IA"/>
</dbReference>
<dbReference type="EC" id="3.1.3.18" evidence="5 10"/>
<evidence type="ECO:0000256" key="8">
    <source>
        <dbReference type="ARBA" id="ARBA00022842"/>
    </source>
</evidence>
<dbReference type="EMBL" id="QWEZ01000002">
    <property type="protein sequence ID" value="RRJ83542.1"/>
    <property type="molecule type" value="Genomic_DNA"/>
</dbReference>
<keyword evidence="6 10" id="KW-0479">Metal-binding</keyword>
<dbReference type="InterPro" id="IPR050155">
    <property type="entry name" value="HAD-like_hydrolase_sf"/>
</dbReference>
<dbReference type="UniPathway" id="UPA00865">
    <property type="reaction ID" value="UER00834"/>
</dbReference>
<comment type="cofactor">
    <cofactor evidence="2 10">
        <name>Mg(2+)</name>
        <dbReference type="ChEBI" id="CHEBI:18420"/>
    </cofactor>
</comment>
<feature type="binding site" evidence="10">
    <location>
        <position position="18"/>
    </location>
    <ligand>
        <name>Mg(2+)</name>
        <dbReference type="ChEBI" id="CHEBI:18420"/>
    </ligand>
</feature>
<name>A0A3P3VLA9_9GAMM</name>
<evidence type="ECO:0000256" key="9">
    <source>
        <dbReference type="ARBA" id="ARBA00023277"/>
    </source>
</evidence>
<dbReference type="Gene3D" id="3.40.50.1000">
    <property type="entry name" value="HAD superfamily/HAD-like"/>
    <property type="match status" value="1"/>
</dbReference>
<dbReference type="GO" id="GO:0046295">
    <property type="term" value="P:glycolate biosynthetic process"/>
    <property type="evidence" value="ECO:0007669"/>
    <property type="project" value="UniProtKB-UniRule"/>
</dbReference>
<gene>
    <name evidence="11" type="ORF">D0544_16300</name>
</gene>
<evidence type="ECO:0000256" key="4">
    <source>
        <dbReference type="ARBA" id="ARBA00006171"/>
    </source>
</evidence>
<feature type="binding site" evidence="10">
    <location>
        <position position="16"/>
    </location>
    <ligand>
        <name>Mg(2+)</name>
        <dbReference type="ChEBI" id="CHEBI:18420"/>
    </ligand>
</feature>
<reference evidence="11 12" key="2">
    <citation type="submission" date="2018-12" db="EMBL/GenBank/DDBJ databases">
        <title>Simiduia agarivorans gen. nov., sp. nov., a marine, agarolytic bacterium isolated from shallow coastal water from Keelung, Taiwan.</title>
        <authorList>
            <person name="Shieh W.Y."/>
        </authorList>
    </citation>
    <scope>NUCLEOTIDE SEQUENCE [LARGE SCALE GENOMIC DNA]</scope>
    <source>
        <strain evidence="11 12">GTF-13</strain>
    </source>
</reference>
<evidence type="ECO:0000256" key="1">
    <source>
        <dbReference type="ARBA" id="ARBA00000830"/>
    </source>
</evidence>
<feature type="active site" description="Nucleophile" evidence="10">
    <location>
        <position position="16"/>
    </location>
</feature>
<reference evidence="11 12" key="1">
    <citation type="submission" date="2018-08" db="EMBL/GenBank/DDBJ databases">
        <authorList>
            <person name="Khan S.A."/>
        </authorList>
    </citation>
    <scope>NUCLEOTIDE SEQUENCE [LARGE SCALE GENOMIC DNA]</scope>
    <source>
        <strain evidence="11 12">GTF-13</strain>
    </source>
</reference>
<dbReference type="CDD" id="cd16417">
    <property type="entry name" value="HAD_PGPase"/>
    <property type="match status" value="1"/>
</dbReference>
<dbReference type="GO" id="GO:0008967">
    <property type="term" value="F:phosphoglycolate phosphatase activity"/>
    <property type="evidence" value="ECO:0007669"/>
    <property type="project" value="UniProtKB-UniRule"/>
</dbReference>
<dbReference type="SUPFAM" id="SSF56784">
    <property type="entry name" value="HAD-like"/>
    <property type="match status" value="1"/>
</dbReference>
<dbReference type="GO" id="GO:0006281">
    <property type="term" value="P:DNA repair"/>
    <property type="evidence" value="ECO:0007669"/>
    <property type="project" value="TreeGrafter"/>
</dbReference>